<dbReference type="InterPro" id="IPR009081">
    <property type="entry name" value="PP-bd_ACP"/>
</dbReference>
<name>A0ABR6L5U5_9HYPH</name>
<dbReference type="InterPro" id="IPR011251">
    <property type="entry name" value="Luciferase-like_dom"/>
</dbReference>
<dbReference type="SUPFAM" id="SSF56801">
    <property type="entry name" value="Acetyl-CoA synthetase-like"/>
    <property type="match status" value="2"/>
</dbReference>
<dbReference type="Pfam" id="PF00501">
    <property type="entry name" value="AMP-binding"/>
    <property type="match status" value="2"/>
</dbReference>
<proteinExistence type="predicted"/>
<evidence type="ECO:0000313" key="5">
    <source>
        <dbReference type="Proteomes" id="UP000539538"/>
    </source>
</evidence>
<dbReference type="Proteomes" id="UP000539538">
    <property type="component" value="Unassembled WGS sequence"/>
</dbReference>
<dbReference type="Gene3D" id="3.20.20.30">
    <property type="entry name" value="Luciferase-like domain"/>
    <property type="match status" value="1"/>
</dbReference>
<dbReference type="InterPro" id="IPR024011">
    <property type="entry name" value="Biosynth_lucif-like_mOase_dom"/>
</dbReference>
<protein>
    <submittedName>
        <fullName evidence="4">Natural product biosynthesis luciferase-like monooxygenase protein</fullName>
    </submittedName>
</protein>
<dbReference type="InterPro" id="IPR036477">
    <property type="entry name" value="Formyl_transf_N_sf"/>
</dbReference>
<dbReference type="InterPro" id="IPR045851">
    <property type="entry name" value="AMP-bd_C_sf"/>
</dbReference>
<dbReference type="InterPro" id="IPR025110">
    <property type="entry name" value="AMP-bd_C"/>
</dbReference>
<evidence type="ECO:0000256" key="1">
    <source>
        <dbReference type="ARBA" id="ARBA00022450"/>
    </source>
</evidence>
<dbReference type="PROSITE" id="PS50075">
    <property type="entry name" value="CARRIER"/>
    <property type="match status" value="1"/>
</dbReference>
<comment type="caution">
    <text evidence="4">The sequence shown here is derived from an EMBL/GenBank/DDBJ whole genome shotgun (WGS) entry which is preliminary data.</text>
</comment>
<organism evidence="4 5">
    <name type="scientific">Aminobacter niigataensis</name>
    <dbReference type="NCBI Taxonomy" id="83265"/>
    <lineage>
        <taxon>Bacteria</taxon>
        <taxon>Pseudomonadati</taxon>
        <taxon>Pseudomonadota</taxon>
        <taxon>Alphaproteobacteria</taxon>
        <taxon>Hyphomicrobiales</taxon>
        <taxon>Phyllobacteriaceae</taxon>
        <taxon>Aminobacter</taxon>
    </lineage>
</organism>
<dbReference type="Gene3D" id="3.40.50.12230">
    <property type="match status" value="1"/>
</dbReference>
<keyword evidence="1" id="KW-0596">Phosphopantetheine</keyword>
<evidence type="ECO:0000259" key="3">
    <source>
        <dbReference type="PROSITE" id="PS50075"/>
    </source>
</evidence>
<dbReference type="InterPro" id="IPR020845">
    <property type="entry name" value="AMP-binding_CS"/>
</dbReference>
<dbReference type="PROSITE" id="PS00455">
    <property type="entry name" value="AMP_BINDING"/>
    <property type="match status" value="1"/>
</dbReference>
<dbReference type="SUPFAM" id="SSF47336">
    <property type="entry name" value="ACP-like"/>
    <property type="match status" value="1"/>
</dbReference>
<dbReference type="Gene3D" id="3.30.300.30">
    <property type="match status" value="1"/>
</dbReference>
<keyword evidence="2" id="KW-0597">Phosphoprotein</keyword>
<dbReference type="SUPFAM" id="SSF51679">
    <property type="entry name" value="Bacterial luciferase-like"/>
    <property type="match status" value="1"/>
</dbReference>
<sequence length="1544" mass="167426">MPSGQLECVLIGDESLLVQCAEIVRAHGHAVAMIVTDNASIRNWAEGLGLPVCAFDSDVEVRLATVAYDWLFSAANLRIIPDALWRNARQGAANFHDGPLPRYAGLNAPAWAIMEGEAGHGVTWHALTARVDEGEIYTQRMVEIGPDETALTLNTRCFEAGIATFEEMLTAIETGALAPQAQDLSQRTYYARDRRPAAAGTLRFDRDAQTLSRVARGLDFGSGYANPLARAKVRTEAGLFAVTKFEAIGHADGQPAGTVISVSDDGAVIAAADQHVLVQGIGLGRNAGKTLSSCLSQGMRLPLMNDAEAQALDEAVARAASHEGRFRKALAAARDVDLPDVRAWSPDSEARVIAQPLQLPVPSGARAAAIGAFLARFSGQDSLDIAYATDAVAALDSQFPGYFAKSVPFRIESPDETVEAFAARTNEALGKQRERGTHVSDLVERVPGLVVPPLAVGLVEAASPSQDRLVEGSALTFVLGTDETLVLADQARIGARDLADMLSRLGTFAAAFAVGDKAVSELPLMSQEERQRVLYGWNETARDHDRTACVHTLIERQAELTPDAIAVAFRERSLSYRELDEKANRVAHRLIELGVKPDTLVGLHVSRSPELVIGALAIQKAGGAYVPLDPMFPADRLALMVEDSGAPVVLSERSLDGSLAVDGARRVNVEDILAASGSAERPRSGVTPANLAYMIYTSGSTGRPKGVMVEHRNVANFFVGMDDRITVDEAGQPVWLAVTSLSFDISVLELFWTLARGFKVVIHASDVHDHKNAAPAVPRRRASGKAPMDFGLFYWGNDDGAGPAKYRLLLEGAKFADEHGFQALWTPERHFHAFGGPYPNPAVTGAAVAAVTKNLAIRAGSCVLPLHHPARVAEEWAILDNISNGRVGLAFASGWMPEDFVLRPENAPPHNKAAMLRDIETVRRLWRGEKVEFDFGDGKLGVVTQPRPVQKELPVWITTAGNTDTYREAGRLGANVLTHLLGQSIDELAGKIRVYREALAEAGHDPSAHKVTLMLHTLLGADREEVRERARGPMKDYLRSAAALIKQYAWAFPAFKKPQGVVQPMDIDLQSLQPDELDAILEFAFLRYFEDSGLFGTVDDALDRVDQIATIGVDEVACLIDYGIPSDIVLERLKPLAEVVARSRGAEADEAMPQSALAADIAAHGATHLQCTPSMARMFLVNEEDRKALKQVRHLLIGGEALPASLLAELRKVTSAPVENMYGPTETTIWSSTMTADIGEGVVPLGKPIANTQLYVLDASLRPVAPGMAGELVIGGEGVARGYFGRDDLTRERFVANPFADGRMYRTGDLVRYTTDGVLQFLGRTDHQVKVRGYRIELGEIESRIAEFPGIAESVVMAREDRADDVRIVAYLRLKEKKFDESALRAHLAKSLPEYMVPAHFVTLNAFPLTPNAKVDRKALPKPEAKREAEAEIYVAPVDNVQREIAETFRRILGVERVGLNDSFFALGGHSLLAVQAHRELKASVAPDIAITDLFRFPTVAALSAHLADRGKSDERLSQVADRAAMRRAALGDRRAAMQRLRES</sequence>
<dbReference type="Gene3D" id="1.10.1200.10">
    <property type="entry name" value="ACP-like"/>
    <property type="match status" value="1"/>
</dbReference>
<dbReference type="PANTHER" id="PTHR45527:SF1">
    <property type="entry name" value="FATTY ACID SYNTHASE"/>
    <property type="match status" value="1"/>
</dbReference>
<dbReference type="RefSeq" id="WP_183263799.1">
    <property type="nucleotide sequence ID" value="NZ_BAAAVZ010000009.1"/>
</dbReference>
<dbReference type="SMART" id="SM00823">
    <property type="entry name" value="PKS_PP"/>
    <property type="match status" value="1"/>
</dbReference>
<accession>A0ABR6L5U5</accession>
<gene>
    <name evidence="4" type="ORF">GGQ99_003935</name>
</gene>
<dbReference type="PANTHER" id="PTHR45527">
    <property type="entry name" value="NONRIBOSOMAL PEPTIDE SYNTHETASE"/>
    <property type="match status" value="1"/>
</dbReference>
<dbReference type="InterPro" id="IPR036661">
    <property type="entry name" value="Luciferase-like_sf"/>
</dbReference>
<dbReference type="Pfam" id="PF00551">
    <property type="entry name" value="Formyl_trans_N"/>
    <property type="match status" value="1"/>
</dbReference>
<dbReference type="InterPro" id="IPR020806">
    <property type="entry name" value="PKS_PP-bd"/>
</dbReference>
<keyword evidence="5" id="KW-1185">Reference proteome</keyword>
<evidence type="ECO:0000256" key="2">
    <source>
        <dbReference type="ARBA" id="ARBA00022553"/>
    </source>
</evidence>
<dbReference type="CDD" id="cd05930">
    <property type="entry name" value="A_NRPS"/>
    <property type="match status" value="1"/>
</dbReference>
<dbReference type="Pfam" id="PF00296">
    <property type="entry name" value="Bac_luciferase"/>
    <property type="match status" value="1"/>
</dbReference>
<dbReference type="Pfam" id="PF00550">
    <property type="entry name" value="PP-binding"/>
    <property type="match status" value="1"/>
</dbReference>
<reference evidence="4 5" key="1">
    <citation type="submission" date="2020-08" db="EMBL/GenBank/DDBJ databases">
        <title>Genomic Encyclopedia of Type Strains, Phase IV (KMG-IV): sequencing the most valuable type-strain genomes for metagenomic binning, comparative biology and taxonomic classification.</title>
        <authorList>
            <person name="Goeker M."/>
        </authorList>
    </citation>
    <scope>NUCLEOTIDE SEQUENCE [LARGE SCALE GENOMIC DNA]</scope>
    <source>
        <strain evidence="4 5">DSM 7050</strain>
    </source>
</reference>
<dbReference type="InterPro" id="IPR042099">
    <property type="entry name" value="ANL_N_sf"/>
</dbReference>
<dbReference type="InterPro" id="IPR002376">
    <property type="entry name" value="Formyl_transf_N"/>
</dbReference>
<dbReference type="EMBL" id="JACHOT010000006">
    <property type="protein sequence ID" value="MBB4652159.1"/>
    <property type="molecule type" value="Genomic_DNA"/>
</dbReference>
<evidence type="ECO:0000313" key="4">
    <source>
        <dbReference type="EMBL" id="MBB4652159.1"/>
    </source>
</evidence>
<dbReference type="NCBIfam" id="TIGR04020">
    <property type="entry name" value="seco_metab_LLM"/>
    <property type="match status" value="1"/>
</dbReference>
<dbReference type="Pfam" id="PF13193">
    <property type="entry name" value="AMP-binding_C"/>
    <property type="match status" value="1"/>
</dbReference>
<dbReference type="InterPro" id="IPR036736">
    <property type="entry name" value="ACP-like_sf"/>
</dbReference>
<feature type="domain" description="Carrier" evidence="3">
    <location>
        <begin position="1436"/>
        <end position="1511"/>
    </location>
</feature>
<dbReference type="Gene3D" id="3.40.50.12780">
    <property type="entry name" value="N-terminal domain of ligase-like"/>
    <property type="match status" value="2"/>
</dbReference>
<dbReference type="InterPro" id="IPR000873">
    <property type="entry name" value="AMP-dep_synth/lig_dom"/>
</dbReference>
<dbReference type="SUPFAM" id="SSF53328">
    <property type="entry name" value="Formyltransferase"/>
    <property type="match status" value="1"/>
</dbReference>
<dbReference type="Gene3D" id="3.30.559.30">
    <property type="entry name" value="Nonribosomal peptide synthetase, condensation domain"/>
    <property type="match status" value="1"/>
</dbReference>